<keyword evidence="5 15" id="KW-0698">rRNA processing</keyword>
<keyword evidence="2 15" id="KW-1003">Cell membrane</keyword>
<dbReference type="NCBIfam" id="TIGR00757">
    <property type="entry name" value="RNaseEG"/>
    <property type="match status" value="1"/>
</dbReference>
<evidence type="ECO:0000256" key="16">
    <source>
        <dbReference type="SAM" id="MobiDB-lite"/>
    </source>
</evidence>
<keyword evidence="15" id="KW-0862">Zinc</keyword>
<comment type="cofactor">
    <cofactor evidence="15">
        <name>Zn(2+)</name>
        <dbReference type="ChEBI" id="CHEBI:29105"/>
    </cofactor>
    <text evidence="15">Binds 2 Zn(2+) ions per homotetramer.</text>
</comment>
<keyword evidence="3 15" id="KW-0963">Cytoplasm</keyword>
<dbReference type="InterPro" id="IPR003029">
    <property type="entry name" value="S1_domain"/>
</dbReference>
<feature type="compositionally biased region" description="Basic and acidic residues" evidence="16">
    <location>
        <begin position="595"/>
        <end position="607"/>
    </location>
</feature>
<feature type="compositionally biased region" description="Polar residues" evidence="16">
    <location>
        <begin position="781"/>
        <end position="800"/>
    </location>
</feature>
<evidence type="ECO:0000256" key="10">
    <source>
        <dbReference type="ARBA" id="ARBA00022759"/>
    </source>
</evidence>
<keyword evidence="11 15" id="KW-0378">Hydrolase</keyword>
<name>A0ABQ2L7B7_9PROT</name>
<feature type="binding site" evidence="15">
    <location>
        <position position="415"/>
    </location>
    <ligand>
        <name>Mg(2+)</name>
        <dbReference type="ChEBI" id="CHEBI:18420"/>
        <note>catalytic</note>
    </ligand>
</feature>
<feature type="region of interest" description="Required for zinc-mediated homotetramerization and catalytic activity" evidence="15">
    <location>
        <begin position="473"/>
        <end position="476"/>
    </location>
</feature>
<feature type="compositionally biased region" description="Basic residues" evidence="16">
    <location>
        <begin position="690"/>
        <end position="701"/>
    </location>
</feature>
<feature type="region of interest" description="Disordered" evidence="16">
    <location>
        <begin position="557"/>
        <end position="991"/>
    </location>
</feature>
<comment type="subunit">
    <text evidence="15">Homotetramer formed by a dimer of dimers.</text>
</comment>
<feature type="binding site" evidence="15">
    <location>
        <position position="372"/>
    </location>
    <ligand>
        <name>Mg(2+)</name>
        <dbReference type="ChEBI" id="CHEBI:18420"/>
        <note>catalytic</note>
    </ligand>
</feature>
<keyword evidence="19" id="KW-1185">Reference proteome</keyword>
<keyword evidence="10 15" id="KW-0255">Endonuclease</keyword>
<evidence type="ECO:0000259" key="17">
    <source>
        <dbReference type="SMART" id="SM00316"/>
    </source>
</evidence>
<feature type="compositionally biased region" description="Basic residues" evidence="16">
    <location>
        <begin position="758"/>
        <end position="768"/>
    </location>
</feature>
<sequence>MSTRMLIDARHPEETRVAVIKGNRVEEFDYESVAKRQLKGNIYLAKVTRVEPSLQACFVDYGGNRHGFLAFSEIHPDYYQIPTEDREALLAEEAQVEPSKTDETEAPASESKADSASDNAETSELDDDSEPEVEQISGEDDYEDVGRRRAQALRRHYKIQEVIKRRQILLVQVVKEERGTKGAALTTYLSLAGRYCVLMPNSQNGGGISRKIANSADRKKLKDVMASLNVPEGMGCIIRTAGLNRTKVEIKRDFDYLVRLWDGIRERTLESVAPALIHEEADLIKRSIRDLYSREIDEIQVEGENGYKLAKSFMRLLMPSHAKRVQHYKDRIPLFHRYQVENQLEAMYSPIVQLKSGGYIVINPTEALIAIDVNSGRSTKEHNIEETAYKTNLEAADEVARQLRLRDLAGLVVIDFIDMEDRGNNRSVEKRMKDALKSDRARIQVGRVSSFGLMEMSRQRLRPNLLEASMSTCPTCNGTAVVPSVEMASLNILRGLEEEGIRERSAELTVRAPASVAFYLLNQKRDMLIDLEQRYGFTLSITADANLGASPWELDRVAKDPDQPVSSGRDQTAVHAQQQTEAVVQSQPAVSDGPSESRENRDNRVSSDEDDESGRKKKRRRRRRGRRGRGGDDQQQSAQSTNGTDQPSIASNDQAHAADGEQPSVSEVTEASAPQTEETKAGSDTESGGRPRRRSRRRRSRTSSEQPDNREEKESVQADAADDAPMASGEAEGSSSQNEEALADKAASNGDDTTEAKPRKRRRVRRRTPAAAAADDQPAQSTEATETTDAPQKADMSQGTVEAPADKVAEKADAPDAEVEKPRRRRKAPVRKTAAKEKAAATDESTPPASDATSKDGGDEKPKARRTRTRKPAAPKTAPDTAPQKEASESGKDEQKGAEKQGSAPSAPVTPATEIEAKAAPVSDAPASASKPREDARGESAALSAPAPMKEDVIERQIITPEGKEHEKVTTTDSSEKTERKRGWWQRALGR</sequence>
<keyword evidence="4 15" id="KW-0997">Cell inner membrane</keyword>
<proteinExistence type="inferred from homology"/>
<comment type="caution">
    <text evidence="18">The sequence shown here is derived from an EMBL/GenBank/DDBJ whole genome shotgun (WGS) entry which is preliminary data.</text>
</comment>
<keyword evidence="13 15" id="KW-0694">RNA-binding</keyword>
<feature type="compositionally biased region" description="Polar residues" evidence="16">
    <location>
        <begin position="633"/>
        <end position="654"/>
    </location>
</feature>
<evidence type="ECO:0000256" key="8">
    <source>
        <dbReference type="ARBA" id="ARBA00022723"/>
    </source>
</evidence>
<feature type="compositionally biased region" description="Basic and acidic residues" evidence="16">
    <location>
        <begin position="853"/>
        <end position="862"/>
    </location>
</feature>
<dbReference type="InterPro" id="IPR012340">
    <property type="entry name" value="NA-bd_OB-fold"/>
</dbReference>
<dbReference type="PANTHER" id="PTHR30001">
    <property type="entry name" value="RIBONUCLEASE"/>
    <property type="match status" value="1"/>
</dbReference>
<dbReference type="EMBL" id="BMOV01000001">
    <property type="protein sequence ID" value="GGO05405.1"/>
    <property type="molecule type" value="Genomic_DNA"/>
</dbReference>
<keyword evidence="14 15" id="KW-0472">Membrane</keyword>
<feature type="compositionally biased region" description="Basic and acidic residues" evidence="16">
    <location>
        <begin position="804"/>
        <end position="821"/>
    </location>
</feature>
<dbReference type="Gene3D" id="3.40.1260.20">
    <property type="entry name" value="Ribonuclease E, catalytic domain"/>
    <property type="match status" value="1"/>
</dbReference>
<comment type="similarity">
    <text evidence="1">Belongs to the RNase E/G family. RNase G subfamily.</text>
</comment>
<evidence type="ECO:0000256" key="7">
    <source>
        <dbReference type="ARBA" id="ARBA00022722"/>
    </source>
</evidence>
<dbReference type="Pfam" id="PF10150">
    <property type="entry name" value="RNase_E_G"/>
    <property type="match status" value="1"/>
</dbReference>
<evidence type="ECO:0000256" key="15">
    <source>
        <dbReference type="HAMAP-Rule" id="MF_00970"/>
    </source>
</evidence>
<protein>
    <recommendedName>
        <fullName evidence="15">Ribonuclease E</fullName>
        <shortName evidence="15">RNase E</shortName>
        <ecNumber evidence="15">3.1.26.12</ecNumber>
    </recommendedName>
</protein>
<dbReference type="InterPro" id="IPR004659">
    <property type="entry name" value="RNase_E/G"/>
</dbReference>
<accession>A0ABQ2L7B7</accession>
<comment type="function">
    <text evidence="15">Endoribonuclease that plays a central role in RNA processing and decay. Required for the maturation of 5S and 16S rRNAs and the majority of tRNAs. Also involved in the degradation of most mRNAs.</text>
</comment>
<evidence type="ECO:0000256" key="3">
    <source>
        <dbReference type="ARBA" id="ARBA00022490"/>
    </source>
</evidence>
<dbReference type="EC" id="3.1.26.12" evidence="15"/>
<feature type="compositionally biased region" description="Basic and acidic residues" evidence="16">
    <location>
        <begin position="677"/>
        <end position="689"/>
    </location>
</feature>
<evidence type="ECO:0000256" key="12">
    <source>
        <dbReference type="ARBA" id="ARBA00022842"/>
    </source>
</evidence>
<reference evidence="19" key="1">
    <citation type="journal article" date="2019" name="Int. J. Syst. Evol. Microbiol.">
        <title>The Global Catalogue of Microorganisms (GCM) 10K type strain sequencing project: providing services to taxonomists for standard genome sequencing and annotation.</title>
        <authorList>
            <consortium name="The Broad Institute Genomics Platform"/>
            <consortium name="The Broad Institute Genome Sequencing Center for Infectious Disease"/>
            <person name="Wu L."/>
            <person name="Ma J."/>
        </authorList>
    </citation>
    <scope>NUCLEOTIDE SEQUENCE [LARGE SCALE GENOMIC DNA]</scope>
    <source>
        <strain evidence="19">JCM 17843</strain>
    </source>
</reference>
<evidence type="ECO:0000256" key="4">
    <source>
        <dbReference type="ARBA" id="ARBA00022519"/>
    </source>
</evidence>
<dbReference type="SUPFAM" id="SSF50249">
    <property type="entry name" value="Nucleic acid-binding proteins"/>
    <property type="match status" value="1"/>
</dbReference>
<feature type="compositionally biased region" description="Polar residues" evidence="16">
    <location>
        <begin position="564"/>
        <end position="589"/>
    </location>
</feature>
<feature type="compositionally biased region" description="Basic and acidic residues" evidence="16">
    <location>
        <begin position="886"/>
        <end position="899"/>
    </location>
</feature>
<feature type="compositionally biased region" description="Basic residues" evidence="16">
    <location>
        <begin position="863"/>
        <end position="873"/>
    </location>
</feature>
<feature type="compositionally biased region" description="Polar residues" evidence="16">
    <location>
        <begin position="663"/>
        <end position="676"/>
    </location>
</feature>
<evidence type="ECO:0000313" key="18">
    <source>
        <dbReference type="EMBL" id="GGO05405.1"/>
    </source>
</evidence>
<keyword evidence="9 15" id="KW-0699">rRNA-binding</keyword>
<feature type="binding site" evidence="15">
    <location>
        <position position="476"/>
    </location>
    <ligand>
        <name>Zn(2+)</name>
        <dbReference type="ChEBI" id="CHEBI:29105"/>
        <note>ligand shared between dimeric partners</note>
    </ligand>
</feature>
<evidence type="ECO:0000256" key="6">
    <source>
        <dbReference type="ARBA" id="ARBA00022694"/>
    </source>
</evidence>
<evidence type="ECO:0000256" key="2">
    <source>
        <dbReference type="ARBA" id="ARBA00022475"/>
    </source>
</evidence>
<dbReference type="InterPro" id="IPR028878">
    <property type="entry name" value="RNase_E"/>
</dbReference>
<feature type="compositionally biased region" description="Acidic residues" evidence="16">
    <location>
        <begin position="121"/>
        <end position="143"/>
    </location>
</feature>
<feature type="compositionally biased region" description="Low complexity" evidence="16">
    <location>
        <begin position="918"/>
        <end position="930"/>
    </location>
</feature>
<evidence type="ECO:0000256" key="11">
    <source>
        <dbReference type="ARBA" id="ARBA00022801"/>
    </source>
</evidence>
<feature type="compositionally biased region" description="Low complexity" evidence="16">
    <location>
        <begin position="769"/>
        <end position="780"/>
    </location>
</feature>
<dbReference type="Proteomes" id="UP000602381">
    <property type="component" value="Unassembled WGS sequence"/>
</dbReference>
<keyword evidence="12 15" id="KW-0460">Magnesium</keyword>
<evidence type="ECO:0000256" key="1">
    <source>
        <dbReference type="ARBA" id="ARBA00005663"/>
    </source>
</evidence>
<evidence type="ECO:0000256" key="9">
    <source>
        <dbReference type="ARBA" id="ARBA00022730"/>
    </source>
</evidence>
<feature type="compositionally biased region" description="Polar residues" evidence="16">
    <location>
        <begin position="843"/>
        <end position="852"/>
    </location>
</feature>
<evidence type="ECO:0000313" key="19">
    <source>
        <dbReference type="Proteomes" id="UP000602381"/>
    </source>
</evidence>
<feature type="binding site" evidence="15">
    <location>
        <position position="473"/>
    </location>
    <ligand>
        <name>Zn(2+)</name>
        <dbReference type="ChEBI" id="CHEBI:29105"/>
        <note>ligand shared between dimeric partners</note>
    </ligand>
</feature>
<keyword evidence="8 15" id="KW-0479">Metal-binding</keyword>
<organism evidence="18 19">
    <name type="scientific">Iodidimonas muriae</name>
    <dbReference type="NCBI Taxonomy" id="261467"/>
    <lineage>
        <taxon>Bacteria</taxon>
        <taxon>Pseudomonadati</taxon>
        <taxon>Pseudomonadota</taxon>
        <taxon>Alphaproteobacteria</taxon>
        <taxon>Iodidimonadales</taxon>
        <taxon>Iodidimonadaceae</taxon>
        <taxon>Iodidimonas</taxon>
    </lineage>
</organism>
<gene>
    <name evidence="15 18" type="primary">rne</name>
    <name evidence="18" type="ORF">GCM10007972_02790</name>
</gene>
<comment type="similarity">
    <text evidence="15">Belongs to the RNase E/G family. RNase E subfamily.</text>
</comment>
<feature type="compositionally biased region" description="Basic residues" evidence="16">
    <location>
        <begin position="615"/>
        <end position="628"/>
    </location>
</feature>
<feature type="compositionally biased region" description="Basic and acidic residues" evidence="16">
    <location>
        <begin position="962"/>
        <end position="982"/>
    </location>
</feature>
<keyword evidence="15" id="KW-0820">tRNA-binding</keyword>
<dbReference type="Gene3D" id="2.40.50.140">
    <property type="entry name" value="Nucleic acid-binding proteins"/>
    <property type="match status" value="1"/>
</dbReference>
<dbReference type="Pfam" id="PF20833">
    <property type="entry name" value="RNase_E_G_Thio"/>
    <property type="match status" value="1"/>
</dbReference>
<evidence type="ECO:0000256" key="14">
    <source>
        <dbReference type="ARBA" id="ARBA00023136"/>
    </source>
</evidence>
<dbReference type="RefSeq" id="WP_229773450.1">
    <property type="nucleotide sequence ID" value="NZ_BMOV01000001.1"/>
</dbReference>
<keyword evidence="6 15" id="KW-0819">tRNA processing</keyword>
<dbReference type="SMART" id="SM00316">
    <property type="entry name" value="S1"/>
    <property type="match status" value="1"/>
</dbReference>
<comment type="catalytic activity">
    <reaction evidence="15">
        <text>Endonucleolytic cleavage of single-stranded RNA in A- and U-rich regions.</text>
        <dbReference type="EC" id="3.1.26.12"/>
    </reaction>
</comment>
<feature type="region of interest" description="Disordered" evidence="16">
    <location>
        <begin position="92"/>
        <end position="143"/>
    </location>
</feature>
<comment type="cofactor">
    <cofactor evidence="15">
        <name>Mg(2+)</name>
        <dbReference type="ChEBI" id="CHEBI:18420"/>
    </cofactor>
    <text evidence="15">Binds 1 Mg(2+) ion per subunit.</text>
</comment>
<dbReference type="PANTHER" id="PTHR30001:SF1">
    <property type="entry name" value="RIBONUCLEASE E_G-LIKE PROTEIN, CHLOROPLASTIC"/>
    <property type="match status" value="1"/>
</dbReference>
<dbReference type="HAMAP" id="MF_00970">
    <property type="entry name" value="RNase_E"/>
    <property type="match status" value="1"/>
</dbReference>
<feature type="compositionally biased region" description="Basic and acidic residues" evidence="16">
    <location>
        <begin position="707"/>
        <end position="716"/>
    </location>
</feature>
<dbReference type="InterPro" id="IPR048583">
    <property type="entry name" value="RNase_E_G_thioredoxin-like"/>
</dbReference>
<dbReference type="InterPro" id="IPR019307">
    <property type="entry name" value="RNA-bd_AU-1/RNase_E/G"/>
</dbReference>
<dbReference type="CDD" id="cd04453">
    <property type="entry name" value="S1_RNase_E"/>
    <property type="match status" value="1"/>
</dbReference>
<evidence type="ECO:0000256" key="13">
    <source>
        <dbReference type="ARBA" id="ARBA00022884"/>
    </source>
</evidence>
<comment type="subcellular location">
    <subcellularLocation>
        <location evidence="15">Cytoplasm</location>
    </subcellularLocation>
    <subcellularLocation>
        <location evidence="15">Cell inner membrane</location>
        <topology evidence="15">Peripheral membrane protein</topology>
        <orientation evidence="15">Cytoplasmic side</orientation>
    </subcellularLocation>
</comment>
<evidence type="ECO:0000256" key="5">
    <source>
        <dbReference type="ARBA" id="ARBA00022552"/>
    </source>
</evidence>
<feature type="domain" description="S1 motif" evidence="17">
    <location>
        <begin position="38"/>
        <end position="188"/>
    </location>
</feature>
<keyword evidence="7 15" id="KW-0540">Nuclease</keyword>